<dbReference type="Pfam" id="PF07244">
    <property type="entry name" value="POTRA"/>
    <property type="match status" value="5"/>
</dbReference>
<evidence type="ECO:0000256" key="1">
    <source>
        <dbReference type="ARBA" id="ARBA00004370"/>
    </source>
</evidence>
<evidence type="ECO:0000256" key="6">
    <source>
        <dbReference type="ARBA" id="ARBA00023136"/>
    </source>
</evidence>
<dbReference type="InterPro" id="IPR034746">
    <property type="entry name" value="POTRA"/>
</dbReference>
<dbReference type="PROSITE" id="PS51779">
    <property type="entry name" value="POTRA"/>
    <property type="match status" value="3"/>
</dbReference>
<evidence type="ECO:0000256" key="7">
    <source>
        <dbReference type="ARBA" id="ARBA00023237"/>
    </source>
</evidence>
<dbReference type="InterPro" id="IPR023707">
    <property type="entry name" value="OM_assembly_BamA"/>
</dbReference>
<evidence type="ECO:0000313" key="10">
    <source>
        <dbReference type="EMBL" id="CEM60634.1"/>
    </source>
</evidence>
<dbReference type="PANTHER" id="PTHR12815:SF47">
    <property type="entry name" value="TRANSLOCATION AND ASSEMBLY MODULE SUBUNIT TAMA"/>
    <property type="match status" value="1"/>
</dbReference>
<evidence type="ECO:0000256" key="2">
    <source>
        <dbReference type="ARBA" id="ARBA00022452"/>
    </source>
</evidence>
<dbReference type="InterPro" id="IPR010827">
    <property type="entry name" value="BamA/TamA_POTRA"/>
</dbReference>
<keyword evidence="5" id="KW-0677">Repeat</keyword>
<comment type="subcellular location">
    <subcellularLocation>
        <location evidence="1">Membrane</location>
    </subcellularLocation>
</comment>
<keyword evidence="6" id="KW-0472">Membrane</keyword>
<dbReference type="PANTHER" id="PTHR12815">
    <property type="entry name" value="SORTING AND ASSEMBLY MACHINERY SAMM50 PROTEIN FAMILY MEMBER"/>
    <property type="match status" value="1"/>
</dbReference>
<dbReference type="GO" id="GO:0009279">
    <property type="term" value="C:cell outer membrane"/>
    <property type="evidence" value="ECO:0007669"/>
    <property type="project" value="UniProtKB-UniRule"/>
</dbReference>
<dbReference type="NCBIfam" id="TIGR03303">
    <property type="entry name" value="OM_YaeT"/>
    <property type="match status" value="1"/>
</dbReference>
<gene>
    <name evidence="10" type="primary">yaeT</name>
    <name evidence="10" type="ORF">TPHV1_10302</name>
</gene>
<proteinExistence type="predicted"/>
<dbReference type="Proteomes" id="UP000042527">
    <property type="component" value="Unassembled WGS sequence"/>
</dbReference>
<evidence type="ECO:0000256" key="5">
    <source>
        <dbReference type="ARBA" id="ARBA00022737"/>
    </source>
</evidence>
<organism evidence="10 11">
    <name type="scientific">Treponema phagedenis</name>
    <dbReference type="NCBI Taxonomy" id="162"/>
    <lineage>
        <taxon>Bacteria</taxon>
        <taxon>Pseudomonadati</taxon>
        <taxon>Spirochaetota</taxon>
        <taxon>Spirochaetia</taxon>
        <taxon>Spirochaetales</taxon>
        <taxon>Treponemataceae</taxon>
        <taxon>Treponema</taxon>
    </lineage>
</organism>
<keyword evidence="2" id="KW-1134">Transmembrane beta strand</keyword>
<keyword evidence="4" id="KW-0732">Signal</keyword>
<feature type="domain" description="POTRA" evidence="9">
    <location>
        <begin position="275"/>
        <end position="353"/>
    </location>
</feature>
<dbReference type="Gene3D" id="3.10.20.310">
    <property type="entry name" value="membrane protein fhac"/>
    <property type="match status" value="4"/>
</dbReference>
<evidence type="ECO:0000259" key="9">
    <source>
        <dbReference type="PROSITE" id="PS51779"/>
    </source>
</evidence>
<dbReference type="InterPro" id="IPR039910">
    <property type="entry name" value="D15-like"/>
</dbReference>
<dbReference type="OrthoDB" id="9776356at2"/>
<evidence type="ECO:0000313" key="11">
    <source>
        <dbReference type="Proteomes" id="UP000042527"/>
    </source>
</evidence>
<keyword evidence="3" id="KW-0812">Transmembrane</keyword>
<keyword evidence="7" id="KW-0998">Cell outer membrane</keyword>
<protein>
    <recommendedName>
        <fullName evidence="8">Outer membrane protein assembly factor BamA</fullName>
    </recommendedName>
</protein>
<accession>A0A0B7GPX9</accession>
<keyword evidence="11" id="KW-1185">Reference proteome</keyword>
<dbReference type="GO" id="GO:0071709">
    <property type="term" value="P:membrane assembly"/>
    <property type="evidence" value="ECO:0007669"/>
    <property type="project" value="InterPro"/>
</dbReference>
<dbReference type="Pfam" id="PF01103">
    <property type="entry name" value="Omp85"/>
    <property type="match status" value="1"/>
</dbReference>
<dbReference type="RefSeq" id="WP_024751991.1">
    <property type="nucleotide sequence ID" value="NZ_CDNC01000001.1"/>
</dbReference>
<dbReference type="PIRSF" id="PIRSF006076">
    <property type="entry name" value="OM_assembly_OMP85"/>
    <property type="match status" value="1"/>
</dbReference>
<dbReference type="AlphaFoldDB" id="A0A0B7GPX9"/>
<evidence type="ECO:0000256" key="3">
    <source>
        <dbReference type="ARBA" id="ARBA00022692"/>
    </source>
</evidence>
<evidence type="ECO:0000256" key="8">
    <source>
        <dbReference type="NCBIfam" id="TIGR03303"/>
    </source>
</evidence>
<dbReference type="GeneID" id="57753751"/>
<name>A0A0B7GPX9_TREPH</name>
<dbReference type="InterPro" id="IPR000184">
    <property type="entry name" value="Bac_surfAg_D15"/>
</dbReference>
<feature type="domain" description="POTRA" evidence="9">
    <location>
        <begin position="356"/>
        <end position="429"/>
    </location>
</feature>
<dbReference type="EMBL" id="CDNC01000001">
    <property type="protein sequence ID" value="CEM60634.1"/>
    <property type="molecule type" value="Genomic_DNA"/>
</dbReference>
<dbReference type="Gene3D" id="2.40.160.50">
    <property type="entry name" value="membrane protein fhac: a member of the omp85/tpsb transporter family"/>
    <property type="match status" value="1"/>
</dbReference>
<evidence type="ECO:0000256" key="4">
    <source>
        <dbReference type="ARBA" id="ARBA00022729"/>
    </source>
</evidence>
<feature type="domain" description="POTRA" evidence="9">
    <location>
        <begin position="105"/>
        <end position="181"/>
    </location>
</feature>
<reference evidence="11" key="1">
    <citation type="submission" date="2015-01" db="EMBL/GenBank/DDBJ databases">
        <authorList>
            <person name="Manzoor Shahid"/>
            <person name="Zubair Saima"/>
        </authorList>
    </citation>
    <scope>NUCLEOTIDE SEQUENCE [LARGE SCALE GENOMIC DNA]</scope>
    <source>
        <strain evidence="11">V1</strain>
    </source>
</reference>
<sequence length="827" mass="94772">MYKKIGVILCFLFGMTVLFAEVADNWYVQKPIRGIHFEGLEHVSKAELDEIFSSYRGKKWSDDVYWEILQKLYALDYFSEIVPKAIPADPDYESVLLQFSVKEQPAIIGIKFTGNNRLRSGDLLSKILLKKGDIYNEIKLKTDEESLRKYYLEKGYAAVQLSSTVDKTADGIIIHFTITEGKQTVVSEIHFEGNTVATEKTLKKTLASQEVRFLTAGIFKESNLEIDKTAIHNYYAERGYIDAHVENIIQKIDDKTNPQKNLVSLTYVIMEGQQYLFGGVTISGNRLFSTKELESKISLKKGAVLDMTLFESGFQAIADTYFENGYTSNHITKEEHRDPSTKEVSFTITIIERARSHIENIFIRGNKKTKDSVILREMLLEPGDVFSKSKFTDSLRNLFNLRYFSSIVPDIQPGSEQDLIDIVLNLEEQSTANIQFGITFSGASTANSFPLSLFVQWEERNFLGRGSSISVNGSVATDTQSLKANYTENWFLGTPLTVGFDFGITHKYLYSNQDVLYPMFTDKDAKASKGLVPPDPFSTWEEYEANPTLAEAYKMKYNRLELDFGMHTGYRWFPRYAMITLRGGINFSLVKNFYNADLYRPSDFAVRNQQRRWSLSNVFWTGVSFDNRDFAYDPSKGWFLSEKISFFGLLPKIEDEYFFRSETKGELYFTLLNYPVSPVWNLKFVLAFYSSFSFQLPYPKQAIGENSKLLVDGIFAGFGWTSLGMAGTGDVLIQHRAEFRWPLAHGILSFDFFFDAAAVKQDLKSLKKLTINDYYFSFGPCLRFTLPQFPLRLMFANTFRSNNWKPYWGNGKGADWKFVLSFNTPNL</sequence>